<dbReference type="PANTHER" id="PTHR13561">
    <property type="entry name" value="DNA REPLICATION REGULATOR DPB11-RELATED"/>
    <property type="match status" value="1"/>
</dbReference>
<dbReference type="Pfam" id="PF00533">
    <property type="entry name" value="BRCT"/>
    <property type="match status" value="2"/>
</dbReference>
<feature type="domain" description="BRCT" evidence="3">
    <location>
        <begin position="421"/>
        <end position="512"/>
    </location>
</feature>
<evidence type="ECO:0000313" key="5">
    <source>
        <dbReference type="Proteomes" id="UP001439008"/>
    </source>
</evidence>
<evidence type="ECO:0000259" key="3">
    <source>
        <dbReference type="PROSITE" id="PS50172"/>
    </source>
</evidence>
<sequence>MPVNTIACFSETLYLKISALFPKIQIVKVPLDVDTIESTFSKNCLFVLNWEFLQYLDLSMLKTDYVVGDKHFLSKTSNLKNCKIFSEIEKMVEERKNLLKNVKIGYFPSFDNSIHMKSFANSLGAILITDFDIKNTKKVDYIISDLSFHYSSKKPKKLTAKVLEKEWIGRCFQSCEIVNTKIYEFKPPFFGQIVSVTGLSEIERNKIKRTIIEKGGKYSGPLNKKCTLLLSKKPEGRKYQFAKSNGIKTMHPNYIDCFLQSKGNLSKKEMKILEIDNFQIVENSPILKIEKNRKRKKEKMKLLCEHIKKQFPENCENENNKKSLSSSKLSKTFPEDEKSENLTDKRKFKKRFVHSQNEIDIIVQKKNAKGSCHRQNQNGQKELDFYSQDVAPLSSNKRENAFNKDEDFFNKNEEKIEFDDENGDYLSSICVFLTGLNDEDFRKSVQIIRASGATRLPLITEELTHIVCGSEEFSNALNKAKLDIDMVDIVSFEWLSQCYRQKREIGTEKYLLKKNVSEKKSDFGEFNKNISTFNNDNSTSKKSKVSEKGFKNKKNVCRKIFVLSGLSQNFKDLLGDKIESLGGTVVEDVYNDEAKEKCSHLICGNVSRSIKVITAIVRGIWILNVNYILFSAKNNKFLDEKEFQCGTTKKCTKFANIVYKAVQKARSLEKPMFSGIKVLYYKEKSGKTFNDLKSVFVAGGVDCFCNKFDGCFLPTHVISESPMFEDEIKNELISKKMNVDKIVFTSPKMIIDVIMKGGFK</sequence>
<dbReference type="InterPro" id="IPR001357">
    <property type="entry name" value="BRCT_dom"/>
</dbReference>
<evidence type="ECO:0000256" key="1">
    <source>
        <dbReference type="ARBA" id="ARBA00022737"/>
    </source>
</evidence>
<gene>
    <name evidence="4" type="ORF">MHBO_002218</name>
</gene>
<dbReference type="InterPro" id="IPR036420">
    <property type="entry name" value="BRCT_dom_sf"/>
</dbReference>
<feature type="compositionally biased region" description="Basic and acidic residues" evidence="2">
    <location>
        <begin position="333"/>
        <end position="342"/>
    </location>
</feature>
<dbReference type="PANTHER" id="PTHR13561:SF20">
    <property type="entry name" value="DNA TOPOISOMERASE 2-BINDING PROTEIN 1"/>
    <property type="match status" value="1"/>
</dbReference>
<feature type="domain" description="BRCT" evidence="3">
    <location>
        <begin position="94"/>
        <end position="185"/>
    </location>
</feature>
<feature type="region of interest" description="Disordered" evidence="2">
    <location>
        <begin position="316"/>
        <end position="342"/>
    </location>
</feature>
<keyword evidence="1" id="KW-0677">Repeat</keyword>
<dbReference type="CDD" id="cd17738">
    <property type="entry name" value="BRCT_TopBP1_rpt7"/>
    <property type="match status" value="1"/>
</dbReference>
<dbReference type="Proteomes" id="UP001439008">
    <property type="component" value="Unassembled WGS sequence"/>
</dbReference>
<name>A0ABV2AMM6_9EUKA</name>
<comment type="caution">
    <text evidence="4">The sequence shown here is derived from an EMBL/GenBank/DDBJ whole genome shotgun (WGS) entry which is preliminary data.</text>
</comment>
<dbReference type="Pfam" id="PF12738">
    <property type="entry name" value="PTCB-BRCT"/>
    <property type="match status" value="1"/>
</dbReference>
<feature type="domain" description="BRCT" evidence="3">
    <location>
        <begin position="184"/>
        <end position="272"/>
    </location>
</feature>
<reference evidence="4 5" key="1">
    <citation type="journal article" date="2024" name="BMC Biol.">
        <title>Comparative genomics of Ascetosporea gives new insight into the evolutionary basis for animal parasitism in Rhizaria.</title>
        <authorList>
            <person name="Hiltunen Thoren M."/>
            <person name="Onut-Brannstrom I."/>
            <person name="Alfjorden A."/>
            <person name="Peckova H."/>
            <person name="Swords F."/>
            <person name="Hooper C."/>
            <person name="Holzer A.S."/>
            <person name="Bass D."/>
            <person name="Burki F."/>
        </authorList>
    </citation>
    <scope>NUCLEOTIDE SEQUENCE [LARGE SCALE GENOMIC DNA]</scope>
    <source>
        <strain evidence="4">20-A016</strain>
    </source>
</reference>
<feature type="domain" description="BRCT" evidence="3">
    <location>
        <begin position="560"/>
        <end position="645"/>
    </location>
</feature>
<organism evidence="4 5">
    <name type="scientific">Bonamia ostreae</name>
    <dbReference type="NCBI Taxonomy" id="126728"/>
    <lineage>
        <taxon>Eukaryota</taxon>
        <taxon>Sar</taxon>
        <taxon>Rhizaria</taxon>
        <taxon>Endomyxa</taxon>
        <taxon>Ascetosporea</taxon>
        <taxon>Haplosporida</taxon>
        <taxon>Bonamia</taxon>
    </lineage>
</organism>
<protein>
    <recommendedName>
        <fullName evidence="3">BRCT domain-containing protein</fullName>
    </recommendedName>
</protein>
<dbReference type="InterPro" id="IPR059215">
    <property type="entry name" value="BRCT2_TopBP1-like"/>
</dbReference>
<evidence type="ECO:0000256" key="2">
    <source>
        <dbReference type="SAM" id="MobiDB-lite"/>
    </source>
</evidence>
<dbReference type="Gene3D" id="3.40.50.10190">
    <property type="entry name" value="BRCT domain"/>
    <property type="match status" value="3"/>
</dbReference>
<proteinExistence type="predicted"/>
<evidence type="ECO:0000313" key="4">
    <source>
        <dbReference type="EMBL" id="MES1920557.1"/>
    </source>
</evidence>
<accession>A0ABV2AMM6</accession>
<dbReference type="EMBL" id="JBDODL010000735">
    <property type="protein sequence ID" value="MES1920557.1"/>
    <property type="molecule type" value="Genomic_DNA"/>
</dbReference>
<dbReference type="CDD" id="cd17731">
    <property type="entry name" value="BRCT_TopBP1_rpt2_like"/>
    <property type="match status" value="1"/>
</dbReference>
<feature type="compositionally biased region" description="Low complexity" evidence="2">
    <location>
        <begin position="322"/>
        <end position="331"/>
    </location>
</feature>
<dbReference type="SUPFAM" id="SSF52113">
    <property type="entry name" value="BRCT domain"/>
    <property type="match status" value="4"/>
</dbReference>
<keyword evidence="5" id="KW-1185">Reference proteome</keyword>
<dbReference type="PROSITE" id="PS50172">
    <property type="entry name" value="BRCT"/>
    <property type="match status" value="4"/>
</dbReference>
<dbReference type="SMART" id="SM00292">
    <property type="entry name" value="BRCT"/>
    <property type="match status" value="3"/>
</dbReference>